<proteinExistence type="predicted"/>
<keyword evidence="3" id="KW-1185">Reference proteome</keyword>
<feature type="region of interest" description="Disordered" evidence="1">
    <location>
        <begin position="1"/>
        <end position="34"/>
    </location>
</feature>
<dbReference type="AlphaFoldDB" id="A0A9P9WAM7"/>
<feature type="region of interest" description="Disordered" evidence="1">
    <location>
        <begin position="550"/>
        <end position="578"/>
    </location>
</feature>
<accession>A0A9P9WAM7</accession>
<feature type="compositionally biased region" description="Basic residues" evidence="1">
    <location>
        <begin position="561"/>
        <end position="572"/>
    </location>
</feature>
<comment type="caution">
    <text evidence="2">The sequence shown here is derived from an EMBL/GenBank/DDBJ whole genome shotgun (WGS) entry which is preliminary data.</text>
</comment>
<evidence type="ECO:0000313" key="2">
    <source>
        <dbReference type="EMBL" id="KAI1854992.1"/>
    </source>
</evidence>
<name>A0A9P9WAM7_9PEZI</name>
<evidence type="ECO:0000256" key="1">
    <source>
        <dbReference type="SAM" id="MobiDB-lite"/>
    </source>
</evidence>
<dbReference type="EMBL" id="JAFIMR010000052">
    <property type="protein sequence ID" value="KAI1854992.1"/>
    <property type="molecule type" value="Genomic_DNA"/>
</dbReference>
<dbReference type="Proteomes" id="UP000829685">
    <property type="component" value="Unassembled WGS sequence"/>
</dbReference>
<gene>
    <name evidence="2" type="ORF">JX265_012347</name>
</gene>
<organism evidence="2 3">
    <name type="scientific">Neoarthrinium moseri</name>
    <dbReference type="NCBI Taxonomy" id="1658444"/>
    <lineage>
        <taxon>Eukaryota</taxon>
        <taxon>Fungi</taxon>
        <taxon>Dikarya</taxon>
        <taxon>Ascomycota</taxon>
        <taxon>Pezizomycotina</taxon>
        <taxon>Sordariomycetes</taxon>
        <taxon>Xylariomycetidae</taxon>
        <taxon>Amphisphaeriales</taxon>
        <taxon>Apiosporaceae</taxon>
        <taxon>Neoarthrinium</taxon>
    </lineage>
</organism>
<protein>
    <submittedName>
        <fullName evidence="2">Uncharacterized protein</fullName>
    </submittedName>
</protein>
<evidence type="ECO:0000313" key="3">
    <source>
        <dbReference type="Proteomes" id="UP000829685"/>
    </source>
</evidence>
<sequence>MDEQFSQVSVPEPCADDSIKEVQSGKYGTATGTTQDSEYTIADGAANSGPSDLGFNFFASLGKDLCQLTYASNVTSPSTQFGDPDWSQNYAHAGTQRRIPTLQDWCRPPPSPSPQQTWSAYQYPTAVPMSFGSAQNVEQKSLQASGAVLQPESNTTPWPGQESYARWFCSTQVRMDGDPRPGSEDTSAVNIHGHHNTHFTVDQEAGLHQQHHRIPQWSQPGPTYTNQFLEMRQYGGPKYATREYGERLRKKMIEDGCGFTRRRYGTSTKMVRKNNNDQEHEPLTAELNEDAEEPEHDVSKGHRLTMTGMSSMEEGTPTLIPPGVRSTPFLIYTGPNAVPEPEHERATSFTPSEQLFFPPALLREYIQSQHRWLDKETHSSKTVFVVTHQDGTQMREVRVFSRLKDANLDALSIMQNSHPEFFAVPSPKESEAFIKEEEEPQTLQAIFEREGVKRRLTKGEDISSDNAIVIKEEDGDDPSAIDLQTAGNTSASGAANGTAGAREETRVLRTPDVVDLERQFIYIGAWKFTAMTTLKLTAKLPGGREVKVFSSLRTPREPQTRKTRKQTVRAKAARQGEI</sequence>
<reference evidence="2" key="1">
    <citation type="submission" date="2021-03" db="EMBL/GenBank/DDBJ databases">
        <title>Revisited historic fungal species revealed as producer of novel bioactive compounds through whole genome sequencing and comparative genomics.</title>
        <authorList>
            <person name="Vignolle G.A."/>
            <person name="Hochenegger N."/>
            <person name="Mach R.L."/>
            <person name="Mach-Aigner A.R."/>
            <person name="Javad Rahimi M."/>
            <person name="Salim K.A."/>
            <person name="Chan C.M."/>
            <person name="Lim L.B.L."/>
            <person name="Cai F."/>
            <person name="Druzhinina I.S."/>
            <person name="U'Ren J.M."/>
            <person name="Derntl C."/>
        </authorList>
    </citation>
    <scope>NUCLEOTIDE SEQUENCE</scope>
    <source>
        <strain evidence="2">TUCIM 5799</strain>
    </source>
</reference>